<comment type="caution">
    <text evidence="2">The sequence shown here is derived from an EMBL/GenBank/DDBJ whole genome shotgun (WGS) entry which is preliminary data.</text>
</comment>
<proteinExistence type="predicted"/>
<gene>
    <name evidence="2" type="ORF">PLUA15_240193</name>
</gene>
<feature type="transmembrane region" description="Helical" evidence="1">
    <location>
        <begin position="138"/>
        <end position="158"/>
    </location>
</feature>
<name>A0AAX2H7M3_9PSED</name>
<dbReference type="RefSeq" id="WP_143520700.1">
    <property type="nucleotide sequence ID" value="NZ_OBKZ01000017.1"/>
</dbReference>
<evidence type="ECO:0000313" key="3">
    <source>
        <dbReference type="Proteomes" id="UP000219564"/>
    </source>
</evidence>
<feature type="transmembrane region" description="Helical" evidence="1">
    <location>
        <begin position="74"/>
        <end position="97"/>
    </location>
</feature>
<keyword evidence="1" id="KW-0472">Membrane</keyword>
<evidence type="ECO:0000313" key="2">
    <source>
        <dbReference type="EMBL" id="SOB52780.1"/>
    </source>
</evidence>
<keyword evidence="1" id="KW-0812">Transmembrane</keyword>
<feature type="transmembrane region" description="Helical" evidence="1">
    <location>
        <begin position="41"/>
        <end position="62"/>
    </location>
</feature>
<feature type="transmembrane region" description="Helical" evidence="1">
    <location>
        <begin position="360"/>
        <end position="377"/>
    </location>
</feature>
<feature type="transmembrane region" description="Helical" evidence="1">
    <location>
        <begin position="307"/>
        <end position="325"/>
    </location>
</feature>
<evidence type="ECO:0008006" key="4">
    <source>
        <dbReference type="Google" id="ProtNLM"/>
    </source>
</evidence>
<feature type="transmembrane region" description="Helical" evidence="1">
    <location>
        <begin position="233"/>
        <end position="254"/>
    </location>
</feature>
<feature type="transmembrane region" description="Helical" evidence="1">
    <location>
        <begin position="170"/>
        <end position="196"/>
    </location>
</feature>
<reference evidence="2 3" key="1">
    <citation type="submission" date="2017-08" db="EMBL/GenBank/DDBJ databases">
        <authorList>
            <person name="Chaillou S."/>
        </authorList>
    </citation>
    <scope>NUCLEOTIDE SEQUENCE [LARGE SCALE GENOMIC DNA]</scope>
    <source>
        <strain evidence="2 3">MFPA15A1205</strain>
    </source>
</reference>
<evidence type="ECO:0000256" key="1">
    <source>
        <dbReference type="SAM" id="Phobius"/>
    </source>
</evidence>
<accession>A0AAX2H7M3</accession>
<dbReference type="Proteomes" id="UP000219564">
    <property type="component" value="Unassembled WGS sequence"/>
</dbReference>
<sequence>MIKINKTFLFVFLLTNIPFLYAYFYDDPNGLVSVDFSLSEAIVLHVLCTVFFLAGYFFTFLVSRKSYVNRCYSLRGPVFVVLMSLSVLGVFTSIWQIQQTLPIMDYFSSMLTGQAGAEVRDAYLLDSRSGGLPGYIKIFNNAPLAVFLFACAAVNYLNLDQASMRQMKRLLFFSFFFVVFKTFLSLDRITILALMLCYFDYGARKGFTFKQVSVLFFLLVIANILSMSRMQGYSVFDFVFMYMKLGLINLQLLLQVDYDYTFGFQTIFHFLTYVWPGVNDSLGIEFQDYKWFWNPALYFASYGYLDFGYFVLLLYAFLGALSAFFDTGVKRNNSKVLISLYFVFLYAVASLFTVPVIRGVEFVLAVLLASFFAIFLVKKV</sequence>
<protein>
    <recommendedName>
        <fullName evidence="4">Oligosaccharide repeat unit polymerase</fullName>
    </recommendedName>
</protein>
<feature type="transmembrane region" description="Helical" evidence="1">
    <location>
        <begin position="7"/>
        <end position="25"/>
    </location>
</feature>
<feature type="transmembrane region" description="Helical" evidence="1">
    <location>
        <begin position="337"/>
        <end position="354"/>
    </location>
</feature>
<dbReference type="EMBL" id="OBKZ01000017">
    <property type="protein sequence ID" value="SOB52780.1"/>
    <property type="molecule type" value="Genomic_DNA"/>
</dbReference>
<feature type="transmembrane region" description="Helical" evidence="1">
    <location>
        <begin position="208"/>
        <end position="226"/>
    </location>
</feature>
<keyword evidence="1" id="KW-1133">Transmembrane helix</keyword>
<organism evidence="2 3">
    <name type="scientific">Pseudomonas lundensis</name>
    <dbReference type="NCBI Taxonomy" id="86185"/>
    <lineage>
        <taxon>Bacteria</taxon>
        <taxon>Pseudomonadati</taxon>
        <taxon>Pseudomonadota</taxon>
        <taxon>Gammaproteobacteria</taxon>
        <taxon>Pseudomonadales</taxon>
        <taxon>Pseudomonadaceae</taxon>
        <taxon>Pseudomonas</taxon>
    </lineage>
</organism>
<dbReference type="AlphaFoldDB" id="A0AAX2H7M3"/>